<dbReference type="Gene3D" id="3.40.50.10140">
    <property type="entry name" value="Toll/interleukin-1 receptor homology (TIR) domain"/>
    <property type="match status" value="1"/>
</dbReference>
<dbReference type="SUPFAM" id="SSF52200">
    <property type="entry name" value="Toll/Interleukin receptor TIR domain"/>
    <property type="match status" value="1"/>
</dbReference>
<dbReference type="STRING" id="631362.Thi970DRAFT_00608"/>
<dbReference type="PROSITE" id="PS50104">
    <property type="entry name" value="TIR"/>
    <property type="match status" value="1"/>
</dbReference>
<evidence type="ECO:0000313" key="3">
    <source>
        <dbReference type="Proteomes" id="UP000002964"/>
    </source>
</evidence>
<dbReference type="Proteomes" id="UP000002964">
    <property type="component" value="Unassembled WGS sequence"/>
</dbReference>
<evidence type="ECO:0000259" key="1">
    <source>
        <dbReference type="PROSITE" id="PS50104"/>
    </source>
</evidence>
<proteinExistence type="predicted"/>
<protein>
    <recommendedName>
        <fullName evidence="1">TIR domain-containing protein</fullName>
    </recommendedName>
</protein>
<dbReference type="RefSeq" id="WP_009147049.1">
    <property type="nucleotide sequence ID" value="NZ_CP121471.1"/>
</dbReference>
<dbReference type="HOGENOM" id="CLU_614944_0_0_6"/>
<accession>H8YWY8</accession>
<dbReference type="GO" id="GO:0007165">
    <property type="term" value="P:signal transduction"/>
    <property type="evidence" value="ECO:0007669"/>
    <property type="project" value="InterPro"/>
</dbReference>
<dbReference type="AlphaFoldDB" id="H8YWY8"/>
<dbReference type="eggNOG" id="COG4916">
    <property type="taxonomic scope" value="Bacteria"/>
</dbReference>
<gene>
    <name evidence="2" type="ORF">Thi970DRAFT_00608</name>
</gene>
<dbReference type="Pfam" id="PF13289">
    <property type="entry name" value="SIR2_2"/>
    <property type="match status" value="1"/>
</dbReference>
<organism evidence="2 3">
    <name type="scientific">Thiorhodovibrio frisius</name>
    <dbReference type="NCBI Taxonomy" id="631362"/>
    <lineage>
        <taxon>Bacteria</taxon>
        <taxon>Pseudomonadati</taxon>
        <taxon>Pseudomonadota</taxon>
        <taxon>Gammaproteobacteria</taxon>
        <taxon>Chromatiales</taxon>
        <taxon>Chromatiaceae</taxon>
        <taxon>Thiorhodovibrio</taxon>
    </lineage>
</organism>
<feature type="domain" description="TIR" evidence="1">
    <location>
        <begin position="318"/>
        <end position="456"/>
    </location>
</feature>
<dbReference type="InterPro" id="IPR000157">
    <property type="entry name" value="TIR_dom"/>
</dbReference>
<evidence type="ECO:0000313" key="2">
    <source>
        <dbReference type="EMBL" id="EIC22964.1"/>
    </source>
</evidence>
<dbReference type="OrthoDB" id="4512556at2"/>
<dbReference type="InterPro" id="IPR035897">
    <property type="entry name" value="Toll_tir_struct_dom_sf"/>
</dbReference>
<reference evidence="3" key="1">
    <citation type="submission" date="2011-06" db="EMBL/GenBank/DDBJ databases">
        <authorList>
            <consortium name="US DOE Joint Genome Institute (JGI-PGF)"/>
            <person name="Lucas S."/>
            <person name="Han J."/>
            <person name="Lapidus A."/>
            <person name="Cheng J.-F."/>
            <person name="Goodwin L."/>
            <person name="Pitluck S."/>
            <person name="Peters L."/>
            <person name="Land M.L."/>
            <person name="Hauser L."/>
            <person name="Vogl K."/>
            <person name="Liu Z."/>
            <person name="Overmann J."/>
            <person name="Frigaard N.-U."/>
            <person name="Bryant D.A."/>
            <person name="Woyke T.J."/>
        </authorList>
    </citation>
    <scope>NUCLEOTIDE SEQUENCE [LARGE SCALE GENOMIC DNA]</scope>
    <source>
        <strain evidence="3">970</strain>
    </source>
</reference>
<keyword evidence="3" id="KW-1185">Reference proteome</keyword>
<dbReference type="Pfam" id="PF13676">
    <property type="entry name" value="TIR_2"/>
    <property type="match status" value="1"/>
</dbReference>
<sequence>MLSQAIIDNDDDLFWGDLLLYIEEQQVVPVIGEPLLKVEDEDGQIVALNQLLAARLAEKLRLRPQQLPSETPSLNEVVTTFMQNRGRREQIYPRLKAVMNELELRPWLPLQQLADIEAFQLYITLGFDTLVEQALQQARHLSDGQWQSFAYSPHTPNDLSDALNEMHQPVIYHLLGRISAGPDYVLTDEDRLEFLYALPSKERRPPYLFDALRDNHLLLLGGQQSSWMMQFLLRTIKGQPLSQQRSETEVLVDLPSASNVQLIGFLEHYSYNTRILGQNLAAFIDQLHQQWRQRHPKTDNSTAAIKLVPPVESRPDMEPGALFISYASEDRAAAQTLRDALDRVGIDAWFDQKGLEAGDDYALKIRRHIHRSALFVPLISANTTQRVEGFFRREWRWAADRAEAIADGVPFILPVVIDKTDPYSDQLPEAITKAHWSTLPDGQADDAFLQRIVELVRNYRRQQR</sequence>
<name>H8YWY8_9GAMM</name>
<reference evidence="2 3" key="2">
    <citation type="submission" date="2011-11" db="EMBL/GenBank/DDBJ databases">
        <authorList>
            <consortium name="US DOE Joint Genome Institute"/>
            <person name="Lucas S."/>
            <person name="Han J."/>
            <person name="Lapidus A."/>
            <person name="Cheng J.-F."/>
            <person name="Goodwin L."/>
            <person name="Pitluck S."/>
            <person name="Peters L."/>
            <person name="Ovchinnikova G."/>
            <person name="Zhang X."/>
            <person name="Detter J.C."/>
            <person name="Han C."/>
            <person name="Tapia R."/>
            <person name="Land M."/>
            <person name="Hauser L."/>
            <person name="Kyrpides N."/>
            <person name="Ivanova N."/>
            <person name="Pagani I."/>
            <person name="Vogl K."/>
            <person name="Liu Z."/>
            <person name="Overmann J."/>
            <person name="Frigaard N.-U."/>
            <person name="Bryant D."/>
            <person name="Woyke T."/>
        </authorList>
    </citation>
    <scope>NUCLEOTIDE SEQUENCE [LARGE SCALE GENOMIC DNA]</scope>
    <source>
        <strain evidence="2 3">970</strain>
    </source>
</reference>
<dbReference type="EMBL" id="JH603168">
    <property type="protein sequence ID" value="EIC22964.1"/>
    <property type="molecule type" value="Genomic_DNA"/>
</dbReference>